<evidence type="ECO:0000256" key="2">
    <source>
        <dbReference type="ARBA" id="ARBA00008583"/>
    </source>
</evidence>
<feature type="transmembrane region" description="Helical" evidence="9">
    <location>
        <begin position="94"/>
        <end position="115"/>
    </location>
</feature>
<evidence type="ECO:0000256" key="7">
    <source>
        <dbReference type="ARBA" id="ARBA00022989"/>
    </source>
</evidence>
<keyword evidence="6" id="KW-0029">Amino-acid transport</keyword>
<dbReference type="Proteomes" id="UP001500729">
    <property type="component" value="Unassembled WGS sequence"/>
</dbReference>
<feature type="domain" description="Amino acid permease/ SLC12A" evidence="10">
    <location>
        <begin position="27"/>
        <end position="444"/>
    </location>
</feature>
<organism evidence="11 12">
    <name type="scientific">Saccharopolyspora erythraea</name>
    <name type="common">Streptomyces erythraeus</name>
    <dbReference type="NCBI Taxonomy" id="1836"/>
    <lineage>
        <taxon>Bacteria</taxon>
        <taxon>Bacillati</taxon>
        <taxon>Actinomycetota</taxon>
        <taxon>Actinomycetes</taxon>
        <taxon>Pseudonocardiales</taxon>
        <taxon>Pseudonocardiaceae</taxon>
        <taxon>Saccharopolyspora</taxon>
    </lineage>
</organism>
<dbReference type="PIRSF" id="PIRSF006060">
    <property type="entry name" value="AA_transporter"/>
    <property type="match status" value="1"/>
</dbReference>
<evidence type="ECO:0000256" key="1">
    <source>
        <dbReference type="ARBA" id="ARBA00004651"/>
    </source>
</evidence>
<comment type="caution">
    <text evidence="11">The sequence shown here is derived from an EMBL/GenBank/DDBJ whole genome shotgun (WGS) entry which is preliminary data.</text>
</comment>
<evidence type="ECO:0000313" key="12">
    <source>
        <dbReference type="Proteomes" id="UP001500729"/>
    </source>
</evidence>
<evidence type="ECO:0000256" key="3">
    <source>
        <dbReference type="ARBA" id="ARBA00022448"/>
    </source>
</evidence>
<evidence type="ECO:0000256" key="9">
    <source>
        <dbReference type="SAM" id="Phobius"/>
    </source>
</evidence>
<feature type="transmembrane region" description="Helical" evidence="9">
    <location>
        <begin position="29"/>
        <end position="48"/>
    </location>
</feature>
<dbReference type="PANTHER" id="PTHR43495">
    <property type="entry name" value="GABA PERMEASE"/>
    <property type="match status" value="1"/>
</dbReference>
<comment type="similarity">
    <text evidence="2">Belongs to the amino acid-polyamine-organocation (APC) superfamily. Amino acid transporter (AAT) (TC 2.A.3.1) family.</text>
</comment>
<keyword evidence="4" id="KW-1003">Cell membrane</keyword>
<proteinExistence type="inferred from homology"/>
<dbReference type="InterPro" id="IPR004841">
    <property type="entry name" value="AA-permease/SLC12A_dom"/>
</dbReference>
<keyword evidence="7 9" id="KW-1133">Transmembrane helix</keyword>
<feature type="transmembrane region" description="Helical" evidence="9">
    <location>
        <begin position="414"/>
        <end position="432"/>
    </location>
</feature>
<feature type="transmembrane region" description="Helical" evidence="9">
    <location>
        <begin position="54"/>
        <end position="73"/>
    </location>
</feature>
<dbReference type="InterPro" id="IPR004840">
    <property type="entry name" value="Amino_acid_permease_CS"/>
</dbReference>
<feature type="transmembrane region" description="Helical" evidence="9">
    <location>
        <begin position="135"/>
        <end position="156"/>
    </location>
</feature>
<protein>
    <submittedName>
        <fullName evidence="11">Amino acid permease</fullName>
    </submittedName>
</protein>
<dbReference type="PROSITE" id="PS00218">
    <property type="entry name" value="AMINO_ACID_PERMEASE_1"/>
    <property type="match status" value="1"/>
</dbReference>
<feature type="transmembrane region" description="Helical" evidence="9">
    <location>
        <begin position="250"/>
        <end position="271"/>
    </location>
</feature>
<feature type="transmembrane region" description="Helical" evidence="9">
    <location>
        <begin position="168"/>
        <end position="188"/>
    </location>
</feature>
<comment type="subcellular location">
    <subcellularLocation>
        <location evidence="1">Cell membrane</location>
        <topology evidence="1">Multi-pass membrane protein</topology>
    </subcellularLocation>
</comment>
<accession>A0ABN1DN13</accession>
<feature type="transmembrane region" description="Helical" evidence="9">
    <location>
        <begin position="438"/>
        <end position="459"/>
    </location>
</feature>
<sequence length="466" mass="49782">MVTTPDAPRRTSATDEGYATGLGNRQVQMIAMGGAIGVGLFLGVGGRMEQAGPALILSYLLCGAAAFFVMRALGELVLYKPVAGSFVEYSREFIGPWAGFAAGWMYFINWAGAGIAEITAAGIYIGKWFPDFPQWLTALICLVALLVVNVLSVKLFGELEFWFSVIKVLAIVSFLAVGLALVVTASDVGGTTAGPHNLVDHGGFMPNGLPLVLMSLQGVMFAYASLEMVGIAAGETKDPAKVMPKAINSVVWRIGVFYVGSVLLLCMVMPWTSYNGDQSPFVTVFSSLGVPWAGDLMNFVVLTAALSSCNSGLYSTGRILRSLAQRGEAPSFTERMNSRRAPYGAVLFTGAVFLVGVLLNYVVPKDAFDIATSISSLGVIATWAALLYAQTRLRSRARRGDLERPGYRMPGSPWTNWVVLGFLGLIVVLAGFSEETAVRWSFYAVPVLVVAIAAGWWAVRGRASSS</sequence>
<keyword evidence="3" id="KW-0813">Transport</keyword>
<evidence type="ECO:0000256" key="4">
    <source>
        <dbReference type="ARBA" id="ARBA00022475"/>
    </source>
</evidence>
<evidence type="ECO:0000313" key="11">
    <source>
        <dbReference type="EMBL" id="GAA0547708.1"/>
    </source>
</evidence>
<gene>
    <name evidence="11" type="ORF">GCM10009533_53010</name>
</gene>
<reference evidence="11 12" key="1">
    <citation type="journal article" date="2019" name="Int. J. Syst. Evol. Microbiol.">
        <title>The Global Catalogue of Microorganisms (GCM) 10K type strain sequencing project: providing services to taxonomists for standard genome sequencing and annotation.</title>
        <authorList>
            <consortium name="The Broad Institute Genomics Platform"/>
            <consortium name="The Broad Institute Genome Sequencing Center for Infectious Disease"/>
            <person name="Wu L."/>
            <person name="Ma J."/>
        </authorList>
    </citation>
    <scope>NUCLEOTIDE SEQUENCE [LARGE SCALE GENOMIC DNA]</scope>
    <source>
        <strain evidence="11 12">JCM 10303</strain>
    </source>
</reference>
<keyword evidence="8 9" id="KW-0472">Membrane</keyword>
<evidence type="ECO:0000256" key="6">
    <source>
        <dbReference type="ARBA" id="ARBA00022970"/>
    </source>
</evidence>
<feature type="transmembrane region" description="Helical" evidence="9">
    <location>
        <begin position="341"/>
        <end position="364"/>
    </location>
</feature>
<feature type="transmembrane region" description="Helical" evidence="9">
    <location>
        <begin position="296"/>
        <end position="320"/>
    </location>
</feature>
<keyword evidence="5 9" id="KW-0812">Transmembrane</keyword>
<keyword evidence="12" id="KW-1185">Reference proteome</keyword>
<dbReference type="Pfam" id="PF00324">
    <property type="entry name" value="AA_permease"/>
    <property type="match status" value="1"/>
</dbReference>
<dbReference type="EMBL" id="BAAAGS010000044">
    <property type="protein sequence ID" value="GAA0547708.1"/>
    <property type="molecule type" value="Genomic_DNA"/>
</dbReference>
<evidence type="ECO:0000256" key="8">
    <source>
        <dbReference type="ARBA" id="ARBA00023136"/>
    </source>
</evidence>
<name>A0ABN1DN13_SACER</name>
<evidence type="ECO:0000256" key="5">
    <source>
        <dbReference type="ARBA" id="ARBA00022692"/>
    </source>
</evidence>
<dbReference type="Gene3D" id="1.20.1740.10">
    <property type="entry name" value="Amino acid/polyamine transporter I"/>
    <property type="match status" value="1"/>
</dbReference>
<dbReference type="PANTHER" id="PTHR43495:SF1">
    <property type="entry name" value="L-ASPARAGINE PERMEASE"/>
    <property type="match status" value="1"/>
</dbReference>
<feature type="transmembrane region" description="Helical" evidence="9">
    <location>
        <begin position="370"/>
        <end position="389"/>
    </location>
</feature>
<evidence type="ECO:0000259" key="10">
    <source>
        <dbReference type="Pfam" id="PF00324"/>
    </source>
</evidence>
<dbReference type="RefSeq" id="WP_011873535.1">
    <property type="nucleotide sequence ID" value="NZ_BAAAGS010000044.1"/>
</dbReference>